<evidence type="ECO:0000313" key="2">
    <source>
        <dbReference type="Proteomes" id="UP000000305"/>
    </source>
</evidence>
<dbReference type="KEGG" id="dpx:DAPPUDRAFT_254542"/>
<organism evidence="1 2">
    <name type="scientific">Daphnia pulex</name>
    <name type="common">Water flea</name>
    <dbReference type="NCBI Taxonomy" id="6669"/>
    <lineage>
        <taxon>Eukaryota</taxon>
        <taxon>Metazoa</taxon>
        <taxon>Ecdysozoa</taxon>
        <taxon>Arthropoda</taxon>
        <taxon>Crustacea</taxon>
        <taxon>Branchiopoda</taxon>
        <taxon>Diplostraca</taxon>
        <taxon>Cladocera</taxon>
        <taxon>Anomopoda</taxon>
        <taxon>Daphniidae</taxon>
        <taxon>Daphnia</taxon>
    </lineage>
</organism>
<evidence type="ECO:0000313" key="1">
    <source>
        <dbReference type="EMBL" id="EFX72344.1"/>
    </source>
</evidence>
<gene>
    <name evidence="1" type="ORF">DAPPUDRAFT_254542</name>
</gene>
<keyword evidence="2" id="KW-1185">Reference proteome</keyword>
<sequence>MLFPIQGTDPELGPYEEATKPEPLSFARRVVTLEKLHETLTRSYAALTRLLPNGLSLVHQPVVVQIPSMV</sequence>
<accession>E9H7A4</accession>
<name>E9H7A4_DAPPU</name>
<dbReference type="EMBL" id="GL732600">
    <property type="protein sequence ID" value="EFX72344.1"/>
    <property type="molecule type" value="Genomic_DNA"/>
</dbReference>
<dbReference type="HOGENOM" id="CLU_2760398_0_0_1"/>
<reference evidence="1 2" key="1">
    <citation type="journal article" date="2011" name="Science">
        <title>The ecoresponsive genome of Daphnia pulex.</title>
        <authorList>
            <person name="Colbourne J.K."/>
            <person name="Pfrender M.E."/>
            <person name="Gilbert D."/>
            <person name="Thomas W.K."/>
            <person name="Tucker A."/>
            <person name="Oakley T.H."/>
            <person name="Tokishita S."/>
            <person name="Aerts A."/>
            <person name="Arnold G.J."/>
            <person name="Basu M.K."/>
            <person name="Bauer D.J."/>
            <person name="Caceres C.E."/>
            <person name="Carmel L."/>
            <person name="Casola C."/>
            <person name="Choi J.H."/>
            <person name="Detter J.C."/>
            <person name="Dong Q."/>
            <person name="Dusheyko S."/>
            <person name="Eads B.D."/>
            <person name="Frohlich T."/>
            <person name="Geiler-Samerotte K.A."/>
            <person name="Gerlach D."/>
            <person name="Hatcher P."/>
            <person name="Jogdeo S."/>
            <person name="Krijgsveld J."/>
            <person name="Kriventseva E.V."/>
            <person name="Kultz D."/>
            <person name="Laforsch C."/>
            <person name="Lindquist E."/>
            <person name="Lopez J."/>
            <person name="Manak J.R."/>
            <person name="Muller J."/>
            <person name="Pangilinan J."/>
            <person name="Patwardhan R.P."/>
            <person name="Pitluck S."/>
            <person name="Pritham E.J."/>
            <person name="Rechtsteiner A."/>
            <person name="Rho M."/>
            <person name="Rogozin I.B."/>
            <person name="Sakarya O."/>
            <person name="Salamov A."/>
            <person name="Schaack S."/>
            <person name="Shapiro H."/>
            <person name="Shiga Y."/>
            <person name="Skalitzky C."/>
            <person name="Smith Z."/>
            <person name="Souvorov A."/>
            <person name="Sung W."/>
            <person name="Tang Z."/>
            <person name="Tsuchiya D."/>
            <person name="Tu H."/>
            <person name="Vos H."/>
            <person name="Wang M."/>
            <person name="Wolf Y.I."/>
            <person name="Yamagata H."/>
            <person name="Yamada T."/>
            <person name="Ye Y."/>
            <person name="Shaw J.R."/>
            <person name="Andrews J."/>
            <person name="Crease T.J."/>
            <person name="Tang H."/>
            <person name="Lucas S.M."/>
            <person name="Robertson H.M."/>
            <person name="Bork P."/>
            <person name="Koonin E.V."/>
            <person name="Zdobnov E.M."/>
            <person name="Grigoriev I.V."/>
            <person name="Lynch M."/>
            <person name="Boore J.L."/>
        </authorList>
    </citation>
    <scope>NUCLEOTIDE SEQUENCE [LARGE SCALE GENOMIC DNA]</scope>
</reference>
<protein>
    <submittedName>
        <fullName evidence="1">Uncharacterized protein</fullName>
    </submittedName>
</protein>
<dbReference type="InParanoid" id="E9H7A4"/>
<dbReference type="Proteomes" id="UP000000305">
    <property type="component" value="Unassembled WGS sequence"/>
</dbReference>
<proteinExistence type="predicted"/>
<dbReference type="AlphaFoldDB" id="E9H7A4"/>